<evidence type="ECO:0000259" key="3">
    <source>
        <dbReference type="Pfam" id="PF13087"/>
    </source>
</evidence>
<dbReference type="InterPro" id="IPR041679">
    <property type="entry name" value="DNA2/NAM7-like_C"/>
</dbReference>
<dbReference type="Proteomes" id="UP000750711">
    <property type="component" value="Unassembled WGS sequence"/>
</dbReference>
<evidence type="ECO:0000259" key="2">
    <source>
        <dbReference type="Pfam" id="PF13086"/>
    </source>
</evidence>
<keyword evidence="1" id="KW-0378">Hydrolase</keyword>
<feature type="domain" description="DNA2/NAM7 helicase helicase" evidence="2">
    <location>
        <begin position="57"/>
        <end position="321"/>
    </location>
</feature>
<dbReference type="Gene3D" id="3.40.50.300">
    <property type="entry name" value="P-loop containing nucleotide triphosphate hydrolases"/>
    <property type="match status" value="2"/>
</dbReference>
<keyword evidence="1" id="KW-0547">Nucleotide-binding</keyword>
<dbReference type="InterPro" id="IPR027417">
    <property type="entry name" value="P-loop_NTPase"/>
</dbReference>
<dbReference type="GO" id="GO:0004386">
    <property type="term" value="F:helicase activity"/>
    <property type="evidence" value="ECO:0007669"/>
    <property type="project" value="InterPro"/>
</dbReference>
<dbReference type="PANTHER" id="PTHR10887">
    <property type="entry name" value="DNA2/NAM7 HELICASE FAMILY"/>
    <property type="match status" value="1"/>
</dbReference>
<dbReference type="EMBL" id="JAGHQM010001483">
    <property type="protein sequence ID" value="KAH0553421.1"/>
    <property type="molecule type" value="Genomic_DNA"/>
</dbReference>
<name>A0A9P8IED0_9PEZI</name>
<protein>
    <submittedName>
        <fullName evidence="4">Uncharacterized protein</fullName>
    </submittedName>
</protein>
<dbReference type="AlphaFoldDB" id="A0A9P8IED0"/>
<dbReference type="InterPro" id="IPR041677">
    <property type="entry name" value="DNA2/NAM7_AAA_11"/>
</dbReference>
<organism evidence="4 5">
    <name type="scientific">Trichoglossum hirsutum</name>
    <dbReference type="NCBI Taxonomy" id="265104"/>
    <lineage>
        <taxon>Eukaryota</taxon>
        <taxon>Fungi</taxon>
        <taxon>Dikarya</taxon>
        <taxon>Ascomycota</taxon>
        <taxon>Pezizomycotina</taxon>
        <taxon>Geoglossomycetes</taxon>
        <taxon>Geoglossales</taxon>
        <taxon>Geoglossaceae</taxon>
        <taxon>Trichoglossum</taxon>
    </lineage>
</organism>
<accession>A0A9P8IED0</accession>
<evidence type="ECO:0000313" key="5">
    <source>
        <dbReference type="Proteomes" id="UP000750711"/>
    </source>
</evidence>
<evidence type="ECO:0000313" key="4">
    <source>
        <dbReference type="EMBL" id="KAH0553421.1"/>
    </source>
</evidence>
<feature type="non-terminal residue" evidence="4">
    <location>
        <position position="1"/>
    </location>
</feature>
<dbReference type="Pfam" id="PF13087">
    <property type="entry name" value="AAA_12"/>
    <property type="match status" value="1"/>
</dbReference>
<evidence type="ECO:0000256" key="1">
    <source>
        <dbReference type="ARBA" id="ARBA00022806"/>
    </source>
</evidence>
<keyword evidence="1" id="KW-0347">Helicase</keyword>
<reference evidence="4" key="1">
    <citation type="submission" date="2021-03" db="EMBL/GenBank/DDBJ databases">
        <title>Comparative genomics and phylogenomic investigation of the class Geoglossomycetes provide insights into ecological specialization and systematics.</title>
        <authorList>
            <person name="Melie T."/>
            <person name="Pirro S."/>
            <person name="Miller A.N."/>
            <person name="Quandt A."/>
        </authorList>
    </citation>
    <scope>NUCLEOTIDE SEQUENCE</scope>
    <source>
        <strain evidence="4">CAQ_001_2017</strain>
    </source>
</reference>
<dbReference type="PANTHER" id="PTHR10887:SF495">
    <property type="entry name" value="HELICASE SENATAXIN ISOFORM X1-RELATED"/>
    <property type="match status" value="1"/>
</dbReference>
<dbReference type="CDD" id="cd18808">
    <property type="entry name" value="SF1_C_Upf1"/>
    <property type="match status" value="1"/>
</dbReference>
<keyword evidence="1" id="KW-0067">ATP-binding</keyword>
<feature type="domain" description="DNA2/NAM7 helicase-like C-terminal" evidence="3">
    <location>
        <begin position="331"/>
        <end position="542"/>
    </location>
</feature>
<dbReference type="InterPro" id="IPR045055">
    <property type="entry name" value="DNA2/NAM7-like"/>
</dbReference>
<dbReference type="InterPro" id="IPR047187">
    <property type="entry name" value="SF1_C_Upf1"/>
</dbReference>
<keyword evidence="5" id="KW-1185">Reference proteome</keyword>
<dbReference type="SUPFAM" id="SSF52540">
    <property type="entry name" value="P-loop containing nucleoside triphosphate hydrolases"/>
    <property type="match status" value="1"/>
</dbReference>
<proteinExistence type="predicted"/>
<dbReference type="Pfam" id="PF13086">
    <property type="entry name" value="AAA_11"/>
    <property type="match status" value="1"/>
</dbReference>
<comment type="caution">
    <text evidence="4">The sequence shown here is derived from an EMBL/GenBank/DDBJ whole genome shotgun (WGS) entry which is preliminary data.</text>
</comment>
<gene>
    <name evidence="4" type="ORF">GP486_006508</name>
</gene>
<sequence>AIHRLCYNHVLKSPFLNRLRSVILGHETVDLEPVYLFDGPEDEWMSLPGIGMVIQRLNEYQMAGLRHSLKPPGGVSIITAPPGTGKTYLIVALTKVLVMLGHKVLLCASSNEATDRIGRSVHNSFPELKVCRVYRLTAEEHHHEDRHSNKVEDDNLISWSTQVVNTIAQIKCDTGNCMTHNKLSLVMRCITLAMDIEGGRCPRPTVRISDTELGPLQLDAFFEVCRAYEANRRVPGKTLKKSGKQLRELAACILKSASVVVTTSNSADSRDLRQFYRQTVVIYDDAAQTDEPDTLIALTRKSVKAVILVGDTNQLRPIVVSTGQNEFSQQLQKSMQARLLSLNYPSVLLRIQYHMLPSISLWPNRTFYGGQLIDSPNTNFDSHPLAKVFSRFLLMEYGIQSRSNRLLITPAFARPVTRNPSGSLSNIDNLNLVVSMVIKLTTCHSFDPTKISIIVFYEQQRLNYAHALKSLRLLRPALRTKLQGITVATVDSFQGKINEITFLDLVTDGGTAGREVGFVKDGRRLNIACTSAKCGLVIVGNENMTDTQRYRRAQVRNRVLRSLLDDLHKEMSVYRLHEYNEFSSIVQDTGFQEEN</sequence>